<gene>
    <name evidence="2" type="ORF">PVAP13_2NG307806</name>
</gene>
<feature type="compositionally biased region" description="Basic and acidic residues" evidence="1">
    <location>
        <begin position="194"/>
        <end position="203"/>
    </location>
</feature>
<dbReference type="PANTHER" id="PTHR31115">
    <property type="entry name" value="OS05G0107300 PROTEIN"/>
    <property type="match status" value="1"/>
</dbReference>
<protein>
    <submittedName>
        <fullName evidence="2">Uncharacterized protein</fullName>
    </submittedName>
</protein>
<accession>A0A8T0VD23</accession>
<dbReference type="EMBL" id="CM029040">
    <property type="protein sequence ID" value="KAG2634701.1"/>
    <property type="molecule type" value="Genomic_DNA"/>
</dbReference>
<dbReference type="Proteomes" id="UP000823388">
    <property type="component" value="Chromosome 2N"/>
</dbReference>
<dbReference type="AlphaFoldDB" id="A0A8T0VD23"/>
<evidence type="ECO:0000313" key="2">
    <source>
        <dbReference type="EMBL" id="KAG2634701.1"/>
    </source>
</evidence>
<feature type="compositionally biased region" description="Low complexity" evidence="1">
    <location>
        <begin position="160"/>
        <end position="172"/>
    </location>
</feature>
<sequence length="203" mass="21657">MASSTKSDLVSGSPDGHGYFNAQRGSYAAASLERSGSFREGGDGYAMFSASSSSRSAAVDSINLVQSLAVDLRPATVDHKTSRLDLKKSISSIFGTPTEDSTSIPSLGRNLPNAIEEIRCMNTLNDNSNKARERSRAFGGAIAKIDKLYPNVVRKRSRGDSSSNERSSVLSSGGVSPKNVPQSHLNADDMEPGLQREERTKNA</sequence>
<proteinExistence type="predicted"/>
<reference evidence="2" key="1">
    <citation type="submission" date="2020-05" db="EMBL/GenBank/DDBJ databases">
        <title>WGS assembly of Panicum virgatum.</title>
        <authorList>
            <person name="Lovell J.T."/>
            <person name="Jenkins J."/>
            <person name="Shu S."/>
            <person name="Juenger T.E."/>
            <person name="Schmutz J."/>
        </authorList>
    </citation>
    <scope>NUCLEOTIDE SEQUENCE</scope>
    <source>
        <strain evidence="2">AP13</strain>
    </source>
</reference>
<comment type="caution">
    <text evidence="2">The sequence shown here is derived from an EMBL/GenBank/DDBJ whole genome shotgun (WGS) entry which is preliminary data.</text>
</comment>
<keyword evidence="3" id="KW-1185">Reference proteome</keyword>
<organism evidence="2 3">
    <name type="scientific">Panicum virgatum</name>
    <name type="common">Blackwell switchgrass</name>
    <dbReference type="NCBI Taxonomy" id="38727"/>
    <lineage>
        <taxon>Eukaryota</taxon>
        <taxon>Viridiplantae</taxon>
        <taxon>Streptophyta</taxon>
        <taxon>Embryophyta</taxon>
        <taxon>Tracheophyta</taxon>
        <taxon>Spermatophyta</taxon>
        <taxon>Magnoliopsida</taxon>
        <taxon>Liliopsida</taxon>
        <taxon>Poales</taxon>
        <taxon>Poaceae</taxon>
        <taxon>PACMAD clade</taxon>
        <taxon>Panicoideae</taxon>
        <taxon>Panicodae</taxon>
        <taxon>Paniceae</taxon>
        <taxon>Panicinae</taxon>
        <taxon>Panicum</taxon>
        <taxon>Panicum sect. Hiantes</taxon>
    </lineage>
</organism>
<evidence type="ECO:0000256" key="1">
    <source>
        <dbReference type="SAM" id="MobiDB-lite"/>
    </source>
</evidence>
<feature type="region of interest" description="Disordered" evidence="1">
    <location>
        <begin position="152"/>
        <end position="203"/>
    </location>
</feature>
<dbReference type="PANTHER" id="PTHR31115:SF3">
    <property type="entry name" value="EXPRESSED PROTEIN"/>
    <property type="match status" value="1"/>
</dbReference>
<name>A0A8T0VD23_PANVG</name>
<evidence type="ECO:0000313" key="3">
    <source>
        <dbReference type="Proteomes" id="UP000823388"/>
    </source>
</evidence>